<dbReference type="Gene3D" id="1.10.1740.10">
    <property type="match status" value="1"/>
</dbReference>
<evidence type="ECO:0000256" key="3">
    <source>
        <dbReference type="ARBA" id="ARBA00023082"/>
    </source>
</evidence>
<dbReference type="GO" id="GO:0016987">
    <property type="term" value="F:sigma factor activity"/>
    <property type="evidence" value="ECO:0007669"/>
    <property type="project" value="UniProtKB-KW"/>
</dbReference>
<feature type="domain" description="RNA polymerase sigma-70 region 2" evidence="6">
    <location>
        <begin position="26"/>
        <end position="93"/>
    </location>
</feature>
<dbReference type="Proteomes" id="UP000007013">
    <property type="component" value="Chromosome"/>
</dbReference>
<evidence type="ECO:0000259" key="7">
    <source>
        <dbReference type="Pfam" id="PF08281"/>
    </source>
</evidence>
<keyword evidence="2" id="KW-0805">Transcription regulation</keyword>
<proteinExistence type="inferred from homology"/>
<dbReference type="AlphaFoldDB" id="B1ZWV8"/>
<dbReference type="GO" id="GO:0003677">
    <property type="term" value="F:DNA binding"/>
    <property type="evidence" value="ECO:0007669"/>
    <property type="project" value="InterPro"/>
</dbReference>
<reference evidence="8 9" key="1">
    <citation type="journal article" date="2011" name="J. Bacteriol.">
        <title>Genome sequence of the verrucomicrobium Opitutus terrae PB90-1, an abundant inhabitant of rice paddy soil ecosystems.</title>
        <authorList>
            <person name="van Passel M.W."/>
            <person name="Kant R."/>
            <person name="Palva A."/>
            <person name="Copeland A."/>
            <person name="Lucas S."/>
            <person name="Lapidus A."/>
            <person name="Glavina del Rio T."/>
            <person name="Pitluck S."/>
            <person name="Goltsman E."/>
            <person name="Clum A."/>
            <person name="Sun H."/>
            <person name="Schmutz J."/>
            <person name="Larimer F.W."/>
            <person name="Land M.L."/>
            <person name="Hauser L."/>
            <person name="Kyrpides N."/>
            <person name="Mikhailova N."/>
            <person name="Richardson P.P."/>
            <person name="Janssen P.H."/>
            <person name="de Vos W.M."/>
            <person name="Smidt H."/>
        </authorList>
    </citation>
    <scope>NUCLEOTIDE SEQUENCE [LARGE SCALE GENOMIC DNA]</scope>
    <source>
        <strain evidence="9">DSM 11246 / JCM 15787 / PB90-1</strain>
    </source>
</reference>
<dbReference type="InterPro" id="IPR039425">
    <property type="entry name" value="RNA_pol_sigma-70-like"/>
</dbReference>
<keyword evidence="9" id="KW-1185">Reference proteome</keyword>
<organism evidence="8 9">
    <name type="scientific">Opitutus terrae (strain DSM 11246 / JCM 15787 / PB90-1)</name>
    <dbReference type="NCBI Taxonomy" id="452637"/>
    <lineage>
        <taxon>Bacteria</taxon>
        <taxon>Pseudomonadati</taxon>
        <taxon>Verrucomicrobiota</taxon>
        <taxon>Opitutia</taxon>
        <taxon>Opitutales</taxon>
        <taxon>Opitutaceae</taxon>
        <taxon>Opitutus</taxon>
    </lineage>
</organism>
<sequence length="202" mass="23019">MPTDPAIDRASLVALQHGDTTALNRLIARWQRPLVSYAYRYVQNSADANDLVANVFVRLYQQRTRLRTDTNVAAWLFTALTNLCHNHHRWKRRHPTVPLEPVNNRDDGERSSGDFGEVASDRPGPDTLLAQDEVAGAVRSAIDELPHDLKVAVLLHHYENLSYREIAEITSCSERGIETRLYRARQQLRQMLGHLIREATSC</sequence>
<dbReference type="SUPFAM" id="SSF88946">
    <property type="entry name" value="Sigma2 domain of RNA polymerase sigma factors"/>
    <property type="match status" value="1"/>
</dbReference>
<dbReference type="CDD" id="cd06171">
    <property type="entry name" value="Sigma70_r4"/>
    <property type="match status" value="1"/>
</dbReference>
<dbReference type="PANTHER" id="PTHR43133">
    <property type="entry name" value="RNA POLYMERASE ECF-TYPE SIGMA FACTO"/>
    <property type="match status" value="1"/>
</dbReference>
<dbReference type="InterPro" id="IPR013325">
    <property type="entry name" value="RNA_pol_sigma_r2"/>
</dbReference>
<dbReference type="RefSeq" id="WP_012374606.1">
    <property type="nucleotide sequence ID" value="NC_010571.1"/>
</dbReference>
<name>B1ZWV8_OPITP</name>
<keyword evidence="4" id="KW-0804">Transcription</keyword>
<dbReference type="Pfam" id="PF08281">
    <property type="entry name" value="Sigma70_r4_2"/>
    <property type="match status" value="1"/>
</dbReference>
<dbReference type="InterPro" id="IPR014284">
    <property type="entry name" value="RNA_pol_sigma-70_dom"/>
</dbReference>
<dbReference type="GO" id="GO:0006352">
    <property type="term" value="P:DNA-templated transcription initiation"/>
    <property type="evidence" value="ECO:0007669"/>
    <property type="project" value="InterPro"/>
</dbReference>
<dbReference type="KEGG" id="ote:Oter_1785"/>
<protein>
    <submittedName>
        <fullName evidence="8">RNA polymerase, sigma-24 subunit, ECF subfamily</fullName>
    </submittedName>
</protein>
<dbReference type="InterPro" id="IPR036388">
    <property type="entry name" value="WH-like_DNA-bd_sf"/>
</dbReference>
<dbReference type="NCBIfam" id="TIGR02937">
    <property type="entry name" value="sigma70-ECF"/>
    <property type="match status" value="1"/>
</dbReference>
<dbReference type="InterPro" id="IPR013324">
    <property type="entry name" value="RNA_pol_sigma_r3/r4-like"/>
</dbReference>
<dbReference type="Pfam" id="PF04542">
    <property type="entry name" value="Sigma70_r2"/>
    <property type="match status" value="1"/>
</dbReference>
<dbReference type="EMBL" id="CP001032">
    <property type="protein sequence ID" value="ACB75069.1"/>
    <property type="molecule type" value="Genomic_DNA"/>
</dbReference>
<comment type="similarity">
    <text evidence="1">Belongs to the sigma-70 factor family. ECF subfamily.</text>
</comment>
<feature type="domain" description="RNA polymerase sigma factor 70 region 4 type 2" evidence="7">
    <location>
        <begin position="137"/>
        <end position="188"/>
    </location>
</feature>
<keyword evidence="3" id="KW-0731">Sigma factor</keyword>
<evidence type="ECO:0000256" key="4">
    <source>
        <dbReference type="ARBA" id="ARBA00023163"/>
    </source>
</evidence>
<accession>B1ZWV8</accession>
<dbReference type="InterPro" id="IPR013249">
    <property type="entry name" value="RNA_pol_sigma70_r4_t2"/>
</dbReference>
<dbReference type="SUPFAM" id="SSF88659">
    <property type="entry name" value="Sigma3 and sigma4 domains of RNA polymerase sigma factors"/>
    <property type="match status" value="1"/>
</dbReference>
<dbReference type="HOGENOM" id="CLU_047691_3_0_0"/>
<gene>
    <name evidence="8" type="ordered locus">Oter_1785</name>
</gene>
<evidence type="ECO:0000313" key="8">
    <source>
        <dbReference type="EMBL" id="ACB75069.1"/>
    </source>
</evidence>
<evidence type="ECO:0000256" key="2">
    <source>
        <dbReference type="ARBA" id="ARBA00023015"/>
    </source>
</evidence>
<feature type="region of interest" description="Disordered" evidence="5">
    <location>
        <begin position="95"/>
        <end position="124"/>
    </location>
</feature>
<evidence type="ECO:0000256" key="5">
    <source>
        <dbReference type="SAM" id="MobiDB-lite"/>
    </source>
</evidence>
<dbReference type="OrthoDB" id="193693at2"/>
<dbReference type="InterPro" id="IPR007627">
    <property type="entry name" value="RNA_pol_sigma70_r2"/>
</dbReference>
<evidence type="ECO:0000259" key="6">
    <source>
        <dbReference type="Pfam" id="PF04542"/>
    </source>
</evidence>
<dbReference type="PANTHER" id="PTHR43133:SF51">
    <property type="entry name" value="RNA POLYMERASE SIGMA FACTOR"/>
    <property type="match status" value="1"/>
</dbReference>
<dbReference type="Gene3D" id="1.10.10.10">
    <property type="entry name" value="Winged helix-like DNA-binding domain superfamily/Winged helix DNA-binding domain"/>
    <property type="match status" value="1"/>
</dbReference>
<evidence type="ECO:0000256" key="1">
    <source>
        <dbReference type="ARBA" id="ARBA00010641"/>
    </source>
</evidence>
<feature type="compositionally biased region" description="Basic and acidic residues" evidence="5">
    <location>
        <begin position="103"/>
        <end position="112"/>
    </location>
</feature>
<dbReference type="eggNOG" id="COG1595">
    <property type="taxonomic scope" value="Bacteria"/>
</dbReference>
<dbReference type="STRING" id="452637.Oter_1785"/>
<evidence type="ECO:0000313" key="9">
    <source>
        <dbReference type="Proteomes" id="UP000007013"/>
    </source>
</evidence>